<sequence>MLILRYLFLCSFLTGALHAATDKRPNILFIFADDWGRIASAYAKLDGPGTISDAVHTPNIDRIAASGVLFRRAFVSSPSCTPCRSALISGQHFWRTGRAAILRGAVWDGSNPAYPLMLRDAGYHIGKSYKVWGPGTAEVDPYGGRAHSYEKAGGKFNQFSQHVTRMVAAGKGLEEAKQTLYDEVSSNFDAFLSDRKKDQPFTFWFGPTNVHRKWIKGSGNALWNIDPETLKGKLPAFLPDVPEVREDVADYLGEIQALDAAVGLLLMKLEAIGELDNTLMVISGDHGPPGFPHGKCNLYDFGSAIPLIIAGPGVKGGRVVDDLTSLTDLAPTFLTLANVPVPEVMTGRNLLPLLQSTQSGQIDPARDAVFIGRERHVENARDGFLPYPQRAIRTADHLYVINFEPDRWPLGEPYRLDGPNPPSLEELTEDTRATIPDEDSGPTKAWLVGARHDPQWKPYYERAYGKRPRAELYHLKNDPHQTKNLAGDPAHAALESQLEKRLMDELKNTGDPRVIDNGKFFETPPMAGPTKDVEKRGGGKTPEDLRRGPSLNTVP</sequence>
<feature type="domain" description="Sulfatase N-terminal" evidence="3">
    <location>
        <begin position="25"/>
        <end position="339"/>
    </location>
</feature>
<evidence type="ECO:0000259" key="3">
    <source>
        <dbReference type="Pfam" id="PF00884"/>
    </source>
</evidence>
<evidence type="ECO:0000256" key="1">
    <source>
        <dbReference type="SAM" id="MobiDB-lite"/>
    </source>
</evidence>
<dbReference type="InterPro" id="IPR000917">
    <property type="entry name" value="Sulfatase_N"/>
</dbReference>
<dbReference type="Pfam" id="PF00884">
    <property type="entry name" value="Sulfatase"/>
    <property type="match status" value="1"/>
</dbReference>
<reference evidence="4 5" key="1">
    <citation type="submission" date="2019-05" db="EMBL/GenBank/DDBJ databases">
        <title>Verrucobacter flavum gen. nov., sp. nov. a new member of the family Verrucomicrobiaceae.</title>
        <authorList>
            <person name="Szuroczki S."/>
            <person name="Abbaszade G."/>
            <person name="Szabo A."/>
            <person name="Felfoldi T."/>
            <person name="Schumann P."/>
            <person name="Boka K."/>
            <person name="Keki Z."/>
            <person name="Toumi M."/>
            <person name="Toth E."/>
        </authorList>
    </citation>
    <scope>NUCLEOTIDE SEQUENCE [LARGE SCALE GENOMIC DNA]</scope>
    <source>
        <strain evidence="4 5">MG-N-17</strain>
    </source>
</reference>
<dbReference type="CDD" id="cd16027">
    <property type="entry name" value="SGSH"/>
    <property type="match status" value="1"/>
</dbReference>
<proteinExistence type="predicted"/>
<name>A0A5R8KDL0_9BACT</name>
<evidence type="ECO:0000313" key="4">
    <source>
        <dbReference type="EMBL" id="TLD70398.1"/>
    </source>
</evidence>
<feature type="signal peptide" evidence="2">
    <location>
        <begin position="1"/>
        <end position="19"/>
    </location>
</feature>
<protein>
    <submittedName>
        <fullName evidence="4">Sulfatase</fullName>
    </submittedName>
</protein>
<keyword evidence="2" id="KW-0732">Signal</keyword>
<dbReference type="EMBL" id="VAUV01000008">
    <property type="protein sequence ID" value="TLD70398.1"/>
    <property type="molecule type" value="Genomic_DNA"/>
</dbReference>
<organism evidence="4 5">
    <name type="scientific">Phragmitibacter flavus</name>
    <dbReference type="NCBI Taxonomy" id="2576071"/>
    <lineage>
        <taxon>Bacteria</taxon>
        <taxon>Pseudomonadati</taxon>
        <taxon>Verrucomicrobiota</taxon>
        <taxon>Verrucomicrobiia</taxon>
        <taxon>Verrucomicrobiales</taxon>
        <taxon>Verrucomicrobiaceae</taxon>
        <taxon>Phragmitibacter</taxon>
    </lineage>
</organism>
<dbReference type="InterPro" id="IPR052701">
    <property type="entry name" value="GAG_Ulvan_Degrading_Sulfatases"/>
</dbReference>
<comment type="caution">
    <text evidence="4">The sequence shown here is derived from an EMBL/GenBank/DDBJ whole genome shotgun (WGS) entry which is preliminary data.</text>
</comment>
<dbReference type="PANTHER" id="PTHR43751:SF1">
    <property type="entry name" value="SULFATASE ATSG-RELATED"/>
    <property type="match status" value="1"/>
</dbReference>
<dbReference type="InterPro" id="IPR017850">
    <property type="entry name" value="Alkaline_phosphatase_core_sf"/>
</dbReference>
<dbReference type="SUPFAM" id="SSF53649">
    <property type="entry name" value="Alkaline phosphatase-like"/>
    <property type="match status" value="1"/>
</dbReference>
<evidence type="ECO:0000256" key="2">
    <source>
        <dbReference type="SAM" id="SignalP"/>
    </source>
</evidence>
<dbReference type="Gene3D" id="3.40.720.10">
    <property type="entry name" value="Alkaline Phosphatase, subunit A"/>
    <property type="match status" value="1"/>
</dbReference>
<dbReference type="Proteomes" id="UP000306196">
    <property type="component" value="Unassembled WGS sequence"/>
</dbReference>
<accession>A0A5R8KDL0</accession>
<evidence type="ECO:0000313" key="5">
    <source>
        <dbReference type="Proteomes" id="UP000306196"/>
    </source>
</evidence>
<feature type="chain" id="PRO_5024298658" evidence="2">
    <location>
        <begin position="20"/>
        <end position="555"/>
    </location>
</feature>
<dbReference type="OrthoDB" id="9762324at2"/>
<dbReference type="AlphaFoldDB" id="A0A5R8KDL0"/>
<keyword evidence="5" id="KW-1185">Reference proteome</keyword>
<dbReference type="PANTHER" id="PTHR43751">
    <property type="entry name" value="SULFATASE"/>
    <property type="match status" value="1"/>
</dbReference>
<feature type="compositionally biased region" description="Basic and acidic residues" evidence="1">
    <location>
        <begin position="531"/>
        <end position="547"/>
    </location>
</feature>
<gene>
    <name evidence="4" type="ORF">FEM03_11740</name>
</gene>
<dbReference type="RefSeq" id="WP_138086454.1">
    <property type="nucleotide sequence ID" value="NZ_VAUV01000008.1"/>
</dbReference>
<feature type="region of interest" description="Disordered" evidence="1">
    <location>
        <begin position="508"/>
        <end position="555"/>
    </location>
</feature>